<sequence length="525" mass="58725">MALGFPGGTALAQQLLTASGFTHGVASGEPASDSMLLWTRYVPQGQGSEVTLDVEVSADRDFNRILHRETVRTGGYRDWTVKVTVDGLTAGSTYWFRFVAPDGTRSMAGRIFTLPEGKAEHFRMGVFSCSNLPMGWFNAYAHAARREDVDLWLHVGDYIYEYGIASYAEADRIAERVVLPAHDHEMVALADYRLRYACYRADPDLQALHASAPMICLWDDHESANDSWEGGAQNHQANEGDWATRRAAAAQAYLEWMPISEEPWKAYHIGELATLYRTESRLIGRTRQADIGAAYRAGTSVALSNFRDGEWMDPTASMLGSTQEAWIEREFRRNARTSAWQLVGMACIMGRTVMPQDAVNWLRSDISEGARNSYSNAARAGAVGLPMWMDRWDGYPQARSRFLKAAQEADADLVVLSGDSHNAWAYSLAEDRRPAGVEFAGQAVTSNGMERQMGIDHANVARGFVEANPELVWAQTHGRGYMMLDVKPQRVECEWIFLNTTKQRDQTVANRHRAHVSKGHRRIET</sequence>
<comment type="caution">
    <text evidence="3">The sequence shown here is derived from an EMBL/GenBank/DDBJ whole genome shotgun (WGS) entry which is preliminary data.</text>
</comment>
<accession>A0ABP3HQU4</accession>
<evidence type="ECO:0000313" key="3">
    <source>
        <dbReference type="EMBL" id="GAA0377483.1"/>
    </source>
</evidence>
<reference evidence="4" key="1">
    <citation type="journal article" date="2019" name="Int. J. Syst. Evol. Microbiol.">
        <title>The Global Catalogue of Microorganisms (GCM) 10K type strain sequencing project: providing services to taxonomists for standard genome sequencing and annotation.</title>
        <authorList>
            <consortium name="The Broad Institute Genomics Platform"/>
            <consortium name="The Broad Institute Genome Sequencing Center for Infectious Disease"/>
            <person name="Wu L."/>
            <person name="Ma J."/>
        </authorList>
    </citation>
    <scope>NUCLEOTIDE SEQUENCE [LARGE SCALE GENOMIC DNA]</scope>
    <source>
        <strain evidence="4">JCM 13476</strain>
    </source>
</reference>
<dbReference type="SUPFAM" id="SSF56300">
    <property type="entry name" value="Metallo-dependent phosphatases"/>
    <property type="match status" value="1"/>
</dbReference>
<dbReference type="PANTHER" id="PTHR43606:SF2">
    <property type="entry name" value="ALKALINE PHOSPHATASE FAMILY PROTEIN (AFU_ORTHOLOGUE AFUA_5G03860)"/>
    <property type="match status" value="1"/>
</dbReference>
<keyword evidence="4" id="KW-1185">Reference proteome</keyword>
<organism evidence="3 4">
    <name type="scientific">Brevundimonas terrae</name>
    <dbReference type="NCBI Taxonomy" id="363631"/>
    <lineage>
        <taxon>Bacteria</taxon>
        <taxon>Pseudomonadati</taxon>
        <taxon>Pseudomonadota</taxon>
        <taxon>Alphaproteobacteria</taxon>
        <taxon>Caulobacterales</taxon>
        <taxon>Caulobacteraceae</taxon>
        <taxon>Brevundimonas</taxon>
    </lineage>
</organism>
<dbReference type="Pfam" id="PF16655">
    <property type="entry name" value="PhoD_N"/>
    <property type="match status" value="1"/>
</dbReference>
<dbReference type="InterPro" id="IPR029052">
    <property type="entry name" value="Metallo-depent_PP-like"/>
</dbReference>
<gene>
    <name evidence="3" type="ORF">GCM10009093_00780</name>
</gene>
<dbReference type="InterPro" id="IPR038607">
    <property type="entry name" value="PhoD-like_sf"/>
</dbReference>
<evidence type="ECO:0000259" key="1">
    <source>
        <dbReference type="Pfam" id="PF09423"/>
    </source>
</evidence>
<evidence type="ECO:0000259" key="2">
    <source>
        <dbReference type="Pfam" id="PF16655"/>
    </source>
</evidence>
<dbReference type="EMBL" id="BAAAEJ010000001">
    <property type="protein sequence ID" value="GAA0377483.1"/>
    <property type="molecule type" value="Genomic_DNA"/>
</dbReference>
<dbReference type="Gene3D" id="3.60.21.70">
    <property type="entry name" value="PhoD-like phosphatase"/>
    <property type="match status" value="1"/>
</dbReference>
<name>A0ABP3HQU4_9CAUL</name>
<dbReference type="Gene3D" id="2.60.40.380">
    <property type="entry name" value="Purple acid phosphatase-like, N-terminal"/>
    <property type="match status" value="1"/>
</dbReference>
<proteinExistence type="predicted"/>
<dbReference type="CDD" id="cd07389">
    <property type="entry name" value="MPP_PhoD"/>
    <property type="match status" value="1"/>
</dbReference>
<evidence type="ECO:0000313" key="4">
    <source>
        <dbReference type="Proteomes" id="UP001500791"/>
    </source>
</evidence>
<dbReference type="InterPro" id="IPR032093">
    <property type="entry name" value="PhoD_N"/>
</dbReference>
<dbReference type="Pfam" id="PF09423">
    <property type="entry name" value="PhoD"/>
    <property type="match status" value="1"/>
</dbReference>
<dbReference type="InterPro" id="IPR052900">
    <property type="entry name" value="Phospholipid_Metab_Enz"/>
</dbReference>
<dbReference type="InterPro" id="IPR018946">
    <property type="entry name" value="PhoD-like_MPP"/>
</dbReference>
<protein>
    <submittedName>
        <fullName evidence="3">Alkaline phosphatase</fullName>
    </submittedName>
</protein>
<dbReference type="PANTHER" id="PTHR43606">
    <property type="entry name" value="PHOSPHATASE, PUTATIVE (AFU_ORTHOLOGUE AFUA_6G08710)-RELATED"/>
    <property type="match status" value="1"/>
</dbReference>
<dbReference type="Proteomes" id="UP001500791">
    <property type="component" value="Unassembled WGS sequence"/>
</dbReference>
<feature type="domain" description="PhoD-like phosphatase metallophosphatase" evidence="1">
    <location>
        <begin position="124"/>
        <end position="495"/>
    </location>
</feature>
<feature type="domain" description="Phospholipase D N-terminal" evidence="2">
    <location>
        <begin position="23"/>
        <end position="111"/>
    </location>
</feature>